<evidence type="ECO:0000256" key="1">
    <source>
        <dbReference type="ARBA" id="ARBA00004651"/>
    </source>
</evidence>
<accession>A0A3B1DGS0</accession>
<feature type="transmembrane region" description="Helical" evidence="6">
    <location>
        <begin position="404"/>
        <end position="429"/>
    </location>
</feature>
<feature type="transmembrane region" description="Helical" evidence="6">
    <location>
        <begin position="335"/>
        <end position="355"/>
    </location>
</feature>
<dbReference type="PANTHER" id="PTHR33406:SF13">
    <property type="entry name" value="MEMBRANE PROTEIN YDFJ"/>
    <property type="match status" value="1"/>
</dbReference>
<feature type="transmembrane region" description="Helical" evidence="6">
    <location>
        <begin position="902"/>
        <end position="923"/>
    </location>
</feature>
<name>A0A3B1DGS0_9ZZZZ</name>
<feature type="transmembrane region" description="Helical" evidence="6">
    <location>
        <begin position="361"/>
        <end position="383"/>
    </location>
</feature>
<dbReference type="InterPro" id="IPR000731">
    <property type="entry name" value="SSD"/>
</dbReference>
<reference evidence="8" key="1">
    <citation type="submission" date="2018-06" db="EMBL/GenBank/DDBJ databases">
        <authorList>
            <person name="Zhirakovskaya E."/>
        </authorList>
    </citation>
    <scope>NUCLEOTIDE SEQUENCE</scope>
</reference>
<organism evidence="8">
    <name type="scientific">hydrothermal vent metagenome</name>
    <dbReference type="NCBI Taxonomy" id="652676"/>
    <lineage>
        <taxon>unclassified sequences</taxon>
        <taxon>metagenomes</taxon>
        <taxon>ecological metagenomes</taxon>
    </lineage>
</organism>
<dbReference type="InterPro" id="IPR004869">
    <property type="entry name" value="MMPL_dom"/>
</dbReference>
<feature type="transmembrane region" description="Helical" evidence="6">
    <location>
        <begin position="309"/>
        <end position="328"/>
    </location>
</feature>
<dbReference type="Gene3D" id="1.20.1640.10">
    <property type="entry name" value="Multidrug efflux transporter AcrB transmembrane domain"/>
    <property type="match status" value="2"/>
</dbReference>
<keyword evidence="2" id="KW-1003">Cell membrane</keyword>
<dbReference type="InterPro" id="IPR050545">
    <property type="entry name" value="Mycobact_MmpL"/>
</dbReference>
<keyword evidence="5 6" id="KW-0472">Membrane</keyword>
<feature type="transmembrane region" description="Helical" evidence="6">
    <location>
        <begin position="435"/>
        <end position="461"/>
    </location>
</feature>
<feature type="transmembrane region" description="Helical" evidence="6">
    <location>
        <begin position="482"/>
        <end position="502"/>
    </location>
</feature>
<feature type="transmembrane region" description="Helical" evidence="6">
    <location>
        <begin position="39"/>
        <end position="57"/>
    </location>
</feature>
<keyword evidence="3 6" id="KW-0812">Transmembrane</keyword>
<feature type="domain" description="SSD" evidence="7">
    <location>
        <begin position="343"/>
        <end position="460"/>
    </location>
</feature>
<evidence type="ECO:0000313" key="8">
    <source>
        <dbReference type="EMBL" id="VAX35983.1"/>
    </source>
</evidence>
<feature type="non-terminal residue" evidence="8">
    <location>
        <position position="985"/>
    </location>
</feature>
<feature type="transmembrane region" description="Helical" evidence="6">
    <location>
        <begin position="868"/>
        <end position="890"/>
    </location>
</feature>
<evidence type="ECO:0000256" key="2">
    <source>
        <dbReference type="ARBA" id="ARBA00022475"/>
    </source>
</evidence>
<evidence type="ECO:0000256" key="3">
    <source>
        <dbReference type="ARBA" id="ARBA00022692"/>
    </source>
</evidence>
<feature type="transmembrane region" description="Helical" evidence="6">
    <location>
        <begin position="814"/>
        <end position="831"/>
    </location>
</feature>
<keyword evidence="4 6" id="KW-1133">Transmembrane helix</keyword>
<dbReference type="PANTHER" id="PTHR33406">
    <property type="entry name" value="MEMBRANE PROTEIN MJ1562-RELATED"/>
    <property type="match status" value="1"/>
</dbReference>
<protein>
    <submittedName>
        <fullName evidence="8">Hopanoid-associated RND transporter, HpnN</fullName>
    </submittedName>
</protein>
<evidence type="ECO:0000256" key="6">
    <source>
        <dbReference type="SAM" id="Phobius"/>
    </source>
</evidence>
<evidence type="ECO:0000256" key="4">
    <source>
        <dbReference type="ARBA" id="ARBA00022989"/>
    </source>
</evidence>
<gene>
    <name evidence="8" type="ORF">MNBD_PLANCTO02-2402</name>
</gene>
<comment type="subcellular location">
    <subcellularLocation>
        <location evidence="1">Cell membrane</location>
        <topology evidence="1">Multi-pass membrane protein</topology>
    </subcellularLocation>
</comment>
<dbReference type="Pfam" id="PF03176">
    <property type="entry name" value="MMPL"/>
    <property type="match status" value="2"/>
</dbReference>
<sequence>MRSKTSRGQDAEQREDYSLLKDVLRSVTRFVSRSPKMTLWIVLLITGASVGLTAHYMDFKTSRSDLIDPNASFHQRWLKYTKEFGDSSDIVVVVEADSPDKIKEVIEHLGNRMAKESDYFTNVLYKIEPGALRSKGLQYLSPQQLEEGMQQLTQYQPIAQGRWDLIELNSLISRLDRQIQSNARNQSEKEMKPLIYHAQLLTHSMTRAIDDQNDFRSPWPSIIPVDRKMREQSQSVYYFLNDEGTLGFIKAFPAKAQEGEESFSEAAPAIKKLRELIAEETPHFPGVTIGLTGIPVLENDEMQKSQDDMIKASVISFIAVGVLLFVGFRGLRHPMLVLVMLLVGIAWAFGYTTFAVGHLNILSVSFAVVLIGLGVDFGIHYLAKYLELRREGHMLRTALMKTSGSVGTGIVTAAVTTALAFFCATFTDFLGIAELGIIAGGGILICAVVTFVVLPALIAVADKNIEPEKLPVPFKIGLLQKVTNGFPLIVMILSGVIILGIGSRAFHLTGESVQPAIQYDYNLLNLQAEGLESVETQKKVFQKSQASLLFAVSVADTAEDARRMKKEFEKLPSVDHVEELATRLPTHPPEKTRLLVQAFRAQLSRLPRKPAKLSQPNPAIVGRAMERLYQNSRRSPYRRIQRLGEMVDQFLNKFEKLSLRKQTQFLAQYQYRSSAALLGQFRAMSSASDPRPLTFKDLPKELTARYVSKEGKWLLQIHPKEQVWDVEPLTRFVKDVRSVDPDATGTPLQNYEASRQILESYQRAALYALGVIILVLLLDFLDIEHKLLALLPPLVIVIFGAMTINTRGGHVEPLYLLLGYLGMAVAIAAVLDFRNLRDAMLTMLPPIGGGLLMFGILGIFHIDLNPANLIVLPLVLGIGVDDGVHVVHNYRQQNGLYRTSSSTISAIVLTSLTSMIGFGGMMFASHRGLYSVGLVLVIGIGSCLFVSLVALPAILSYISRGQLSAEELAEEKELLKLEREAKARS</sequence>
<dbReference type="SUPFAM" id="SSF82866">
    <property type="entry name" value="Multidrug efflux transporter AcrB transmembrane domain"/>
    <property type="match status" value="2"/>
</dbReference>
<evidence type="ECO:0000259" key="7">
    <source>
        <dbReference type="PROSITE" id="PS50156"/>
    </source>
</evidence>
<dbReference type="AlphaFoldDB" id="A0A3B1DGS0"/>
<feature type="transmembrane region" description="Helical" evidence="6">
    <location>
        <begin position="929"/>
        <end position="955"/>
    </location>
</feature>
<dbReference type="PROSITE" id="PS50156">
    <property type="entry name" value="SSD"/>
    <property type="match status" value="1"/>
</dbReference>
<evidence type="ECO:0000256" key="5">
    <source>
        <dbReference type="ARBA" id="ARBA00023136"/>
    </source>
</evidence>
<proteinExistence type="predicted"/>
<feature type="transmembrane region" description="Helical" evidence="6">
    <location>
        <begin position="764"/>
        <end position="781"/>
    </location>
</feature>
<feature type="transmembrane region" description="Helical" evidence="6">
    <location>
        <begin position="788"/>
        <end position="808"/>
    </location>
</feature>
<feature type="transmembrane region" description="Helical" evidence="6">
    <location>
        <begin position="843"/>
        <end position="862"/>
    </location>
</feature>
<dbReference type="GO" id="GO:0005886">
    <property type="term" value="C:plasma membrane"/>
    <property type="evidence" value="ECO:0007669"/>
    <property type="project" value="UniProtKB-SubCell"/>
</dbReference>
<dbReference type="EMBL" id="UOGL01000024">
    <property type="protein sequence ID" value="VAX35983.1"/>
    <property type="molecule type" value="Genomic_DNA"/>
</dbReference>